<evidence type="ECO:0000313" key="2">
    <source>
        <dbReference type="Proteomes" id="UP000799291"/>
    </source>
</evidence>
<evidence type="ECO:0000313" key="1">
    <source>
        <dbReference type="EMBL" id="KAF2689736.1"/>
    </source>
</evidence>
<dbReference type="Proteomes" id="UP000799291">
    <property type="component" value="Unassembled WGS sequence"/>
</dbReference>
<name>A0A6G1JGY9_9PLEO</name>
<protein>
    <submittedName>
        <fullName evidence="1">Uncharacterized protein</fullName>
    </submittedName>
</protein>
<proteinExistence type="predicted"/>
<organism evidence="1 2">
    <name type="scientific">Lentithecium fluviatile CBS 122367</name>
    <dbReference type="NCBI Taxonomy" id="1168545"/>
    <lineage>
        <taxon>Eukaryota</taxon>
        <taxon>Fungi</taxon>
        <taxon>Dikarya</taxon>
        <taxon>Ascomycota</taxon>
        <taxon>Pezizomycotina</taxon>
        <taxon>Dothideomycetes</taxon>
        <taxon>Pleosporomycetidae</taxon>
        <taxon>Pleosporales</taxon>
        <taxon>Massarineae</taxon>
        <taxon>Lentitheciaceae</taxon>
        <taxon>Lentithecium</taxon>
    </lineage>
</organism>
<dbReference type="AlphaFoldDB" id="A0A6G1JGY9"/>
<accession>A0A6G1JGY9</accession>
<sequence>METRPCHHSSSRIHALTCGHIIAVPRNAEPCAANCAPNITLSSLCFKLPIPAPHVGVLEKIRKSIVEGVNAYGAAFAGNDRALEAKVAVHVEILRGVWERQERRILPVPDLMGGDFSCVKCGNEGHRVAFPAHTLADDPYWCIVVGREARDRAIIAELEKGAFQEPLDYQYRYRFQARQQHQQQDGKRGASESLIRAAQLGRYVRNARVTKARVEEKKRVVEQLWDEALLEEVGALDFGI</sequence>
<keyword evidence="2" id="KW-1185">Reference proteome</keyword>
<dbReference type="EMBL" id="MU005572">
    <property type="protein sequence ID" value="KAF2689736.1"/>
    <property type="molecule type" value="Genomic_DNA"/>
</dbReference>
<dbReference type="OrthoDB" id="3784745at2759"/>
<gene>
    <name evidence="1" type="ORF">K458DRAFT_131810</name>
</gene>
<reference evidence="1" key="1">
    <citation type="journal article" date="2020" name="Stud. Mycol.">
        <title>101 Dothideomycetes genomes: a test case for predicting lifestyles and emergence of pathogens.</title>
        <authorList>
            <person name="Haridas S."/>
            <person name="Albert R."/>
            <person name="Binder M."/>
            <person name="Bloem J."/>
            <person name="Labutti K."/>
            <person name="Salamov A."/>
            <person name="Andreopoulos B."/>
            <person name="Baker S."/>
            <person name="Barry K."/>
            <person name="Bills G."/>
            <person name="Bluhm B."/>
            <person name="Cannon C."/>
            <person name="Castanera R."/>
            <person name="Culley D."/>
            <person name="Daum C."/>
            <person name="Ezra D."/>
            <person name="Gonzalez J."/>
            <person name="Henrissat B."/>
            <person name="Kuo A."/>
            <person name="Liang C."/>
            <person name="Lipzen A."/>
            <person name="Lutzoni F."/>
            <person name="Magnuson J."/>
            <person name="Mondo S."/>
            <person name="Nolan M."/>
            <person name="Ohm R."/>
            <person name="Pangilinan J."/>
            <person name="Park H.-J."/>
            <person name="Ramirez L."/>
            <person name="Alfaro M."/>
            <person name="Sun H."/>
            <person name="Tritt A."/>
            <person name="Yoshinaga Y."/>
            <person name="Zwiers L.-H."/>
            <person name="Turgeon B."/>
            <person name="Goodwin S."/>
            <person name="Spatafora J."/>
            <person name="Crous P."/>
            <person name="Grigoriev I."/>
        </authorList>
    </citation>
    <scope>NUCLEOTIDE SEQUENCE</scope>
    <source>
        <strain evidence="1">CBS 122367</strain>
    </source>
</reference>